<evidence type="ECO:0000313" key="1">
    <source>
        <dbReference type="EMBL" id="CAG4971223.1"/>
    </source>
</evidence>
<keyword evidence="2" id="KW-1185">Reference proteome</keyword>
<evidence type="ECO:0008006" key="3">
    <source>
        <dbReference type="Google" id="ProtNLM"/>
    </source>
</evidence>
<evidence type="ECO:0000313" key="2">
    <source>
        <dbReference type="Proteomes" id="UP000680116"/>
    </source>
</evidence>
<name>A0ABN7QW44_9GAMM</name>
<protein>
    <recommendedName>
        <fullName evidence="3">AsmA family protein</fullName>
    </recommendedName>
</protein>
<proteinExistence type="predicted"/>
<sequence length="423" mass="44789">MDTAPAPRSPPAGRGRRLWLALAAALVLLVLAVAWLAQPPRVAGLILDRAGAALGLEITAGGVSEYSLRGTPTLVVRDLVARQPGAAWPVLRAGRVYLSLPWSTLRSRGADLTVERVELDAPRLDLGALQRWRASRPPSGEVRIPTLTGGLHVVRGEVIGAGWSVDGIAISMPSLHPDRAVAGRVAGRFRNGGTTMPFDLQVALTEVSMAASLGASGIATVVTPEWRMPMRPTFSGRLHGGDDGIGLDRFLLGASARHLSADRELAFYLGLAGPLRYLDGVFLIDPLGVALRGAGLVPRMDAAGRFEWQDGMTLNLEGTLARWPDAWPSLPAPLDASDAPLAFALDHTGPANLSGPTRLRLLRGASTFDARFHLPDVLAWSSQLDSGNPLPPLDGSFATPTLEIPGATLHGVEIEFRDAPVDD</sequence>
<dbReference type="Proteomes" id="UP000680116">
    <property type="component" value="Chromosome"/>
</dbReference>
<reference evidence="1 2" key="1">
    <citation type="submission" date="2021-04" db="EMBL/GenBank/DDBJ databases">
        <authorList>
            <person name="Rodrigo-Torres L."/>
            <person name="Arahal R. D."/>
            <person name="Lucena T."/>
        </authorList>
    </citation>
    <scope>NUCLEOTIDE SEQUENCE [LARGE SCALE GENOMIC DNA]</scope>
    <source>
        <strain evidence="1 2">CECT 30171</strain>
    </source>
</reference>
<accession>A0ABN7QW44</accession>
<organism evidence="1 2">
    <name type="scientific">Novilysobacter luteus</name>
    <dbReference type="NCBI Taxonomy" id="2822368"/>
    <lineage>
        <taxon>Bacteria</taxon>
        <taxon>Pseudomonadati</taxon>
        <taxon>Pseudomonadota</taxon>
        <taxon>Gammaproteobacteria</taxon>
        <taxon>Lysobacterales</taxon>
        <taxon>Lysobacteraceae</taxon>
        <taxon>Novilysobacter</taxon>
    </lineage>
</organism>
<dbReference type="EMBL" id="OU015430">
    <property type="protein sequence ID" value="CAG4971223.1"/>
    <property type="molecule type" value="Genomic_DNA"/>
</dbReference>
<gene>
    <name evidence="1" type="ORF">LYB30171_00924</name>
</gene>